<keyword evidence="2" id="KW-0378">Hydrolase</keyword>
<organism evidence="2 3">
    <name type="scientific">Metabacillus arenae</name>
    <dbReference type="NCBI Taxonomy" id="2771434"/>
    <lineage>
        <taxon>Bacteria</taxon>
        <taxon>Bacillati</taxon>
        <taxon>Bacillota</taxon>
        <taxon>Bacilli</taxon>
        <taxon>Bacillales</taxon>
        <taxon>Bacillaceae</taxon>
        <taxon>Metabacillus</taxon>
    </lineage>
</organism>
<dbReference type="Gene3D" id="3.40.50.1820">
    <property type="entry name" value="alpha/beta hydrolase"/>
    <property type="match status" value="1"/>
</dbReference>
<sequence length="313" mass="35192">MVPILCYGAYLFFRDDNPLGHFTSEEGKKDFQNAYDEAMVLLPKPNDTIDIKTEYGTVRAYYFAKEETKHKEPILLLPGRSASTPMWEPNLEGLMKERPVYTIDLLGEPGMSVQTKVIKNQKEQAKWLNEVIVGLGLEKVHVKGVSIGGWATMNLARYYPEHIASVSLLDPVFVFEPIPLKMLLASIPASVPLVPKPIREKMLSYISGGAKADESEPIAKLIESGMRNYKLKVPAPDQFSKEDLKNIDVPVLALMAENSTMHNSEKAVETGKKYVKDIDIENWPNASHAINGEFPDEINERILEFVEQNSKDN</sequence>
<reference evidence="2" key="1">
    <citation type="submission" date="2020-09" db="EMBL/GenBank/DDBJ databases">
        <title>A novel bacterium of genus Bacillus, isolated from South China Sea.</title>
        <authorList>
            <person name="Huang H."/>
            <person name="Mo K."/>
            <person name="Hu Y."/>
        </authorList>
    </citation>
    <scope>NUCLEOTIDE SEQUENCE</scope>
    <source>
        <strain evidence="2">IB182487</strain>
    </source>
</reference>
<dbReference type="PANTHER" id="PTHR43798">
    <property type="entry name" value="MONOACYLGLYCEROL LIPASE"/>
    <property type="match status" value="1"/>
</dbReference>
<dbReference type="GO" id="GO:0016787">
    <property type="term" value="F:hydrolase activity"/>
    <property type="evidence" value="ECO:0007669"/>
    <property type="project" value="UniProtKB-KW"/>
</dbReference>
<gene>
    <name evidence="2" type="ORF">IC621_16495</name>
</gene>
<dbReference type="PANTHER" id="PTHR43798:SF33">
    <property type="entry name" value="HYDROLASE, PUTATIVE (AFU_ORTHOLOGUE AFUA_2G14860)-RELATED"/>
    <property type="match status" value="1"/>
</dbReference>
<keyword evidence="3" id="KW-1185">Reference proteome</keyword>
<dbReference type="InterPro" id="IPR050266">
    <property type="entry name" value="AB_hydrolase_sf"/>
</dbReference>
<dbReference type="InterPro" id="IPR029058">
    <property type="entry name" value="AB_hydrolase_fold"/>
</dbReference>
<dbReference type="Proteomes" id="UP000626844">
    <property type="component" value="Unassembled WGS sequence"/>
</dbReference>
<dbReference type="GO" id="GO:0016020">
    <property type="term" value="C:membrane"/>
    <property type="evidence" value="ECO:0007669"/>
    <property type="project" value="TreeGrafter"/>
</dbReference>
<protein>
    <submittedName>
        <fullName evidence="2">Alpha/beta hydrolase</fullName>
    </submittedName>
</protein>
<evidence type="ECO:0000313" key="2">
    <source>
        <dbReference type="EMBL" id="MBD1381832.1"/>
    </source>
</evidence>
<dbReference type="Pfam" id="PF00561">
    <property type="entry name" value="Abhydrolase_1"/>
    <property type="match status" value="1"/>
</dbReference>
<dbReference type="EMBL" id="JACXAI010000022">
    <property type="protein sequence ID" value="MBD1381832.1"/>
    <property type="molecule type" value="Genomic_DNA"/>
</dbReference>
<dbReference type="SUPFAM" id="SSF53474">
    <property type="entry name" value="alpha/beta-Hydrolases"/>
    <property type="match status" value="1"/>
</dbReference>
<dbReference type="InterPro" id="IPR000073">
    <property type="entry name" value="AB_hydrolase_1"/>
</dbReference>
<dbReference type="RefSeq" id="WP_191159496.1">
    <property type="nucleotide sequence ID" value="NZ_JACXAI010000022.1"/>
</dbReference>
<feature type="domain" description="AB hydrolase-1" evidence="1">
    <location>
        <begin position="73"/>
        <end position="174"/>
    </location>
</feature>
<evidence type="ECO:0000259" key="1">
    <source>
        <dbReference type="Pfam" id="PF00561"/>
    </source>
</evidence>
<evidence type="ECO:0000313" key="3">
    <source>
        <dbReference type="Proteomes" id="UP000626844"/>
    </source>
</evidence>
<accession>A0A926NCP2</accession>
<name>A0A926NCP2_9BACI</name>
<comment type="caution">
    <text evidence="2">The sequence shown here is derived from an EMBL/GenBank/DDBJ whole genome shotgun (WGS) entry which is preliminary data.</text>
</comment>
<dbReference type="AlphaFoldDB" id="A0A926NCP2"/>
<proteinExistence type="predicted"/>